<dbReference type="EMBL" id="JH993024">
    <property type="protein sequence ID" value="EKX41313.1"/>
    <property type="molecule type" value="Genomic_DNA"/>
</dbReference>
<keyword evidence="4" id="KW-1185">Reference proteome</keyword>
<keyword evidence="1" id="KW-0732">Signal</keyword>
<feature type="chain" id="PRO_5008770614" evidence="1">
    <location>
        <begin position="22"/>
        <end position="155"/>
    </location>
</feature>
<evidence type="ECO:0000256" key="1">
    <source>
        <dbReference type="SAM" id="SignalP"/>
    </source>
</evidence>
<evidence type="ECO:0000313" key="3">
    <source>
        <dbReference type="EnsemblProtists" id="EKX41313"/>
    </source>
</evidence>
<proteinExistence type="predicted"/>
<dbReference type="PaxDb" id="55529-EKX41313"/>
<evidence type="ECO:0000313" key="2">
    <source>
        <dbReference type="EMBL" id="EKX41313.1"/>
    </source>
</evidence>
<dbReference type="AlphaFoldDB" id="L1IYH7"/>
<dbReference type="OrthoDB" id="10641255at2759"/>
<feature type="signal peptide" evidence="1">
    <location>
        <begin position="1"/>
        <end position="21"/>
    </location>
</feature>
<reference evidence="4" key="2">
    <citation type="submission" date="2012-11" db="EMBL/GenBank/DDBJ databases">
        <authorList>
            <person name="Kuo A."/>
            <person name="Curtis B.A."/>
            <person name="Tanifuji G."/>
            <person name="Burki F."/>
            <person name="Gruber A."/>
            <person name="Irimia M."/>
            <person name="Maruyama S."/>
            <person name="Arias M.C."/>
            <person name="Ball S.G."/>
            <person name="Gile G.H."/>
            <person name="Hirakawa Y."/>
            <person name="Hopkins J.F."/>
            <person name="Rensing S.A."/>
            <person name="Schmutz J."/>
            <person name="Symeonidi A."/>
            <person name="Elias M."/>
            <person name="Eveleigh R.J."/>
            <person name="Herman E.K."/>
            <person name="Klute M.J."/>
            <person name="Nakayama T."/>
            <person name="Obornik M."/>
            <person name="Reyes-Prieto A."/>
            <person name="Armbrust E.V."/>
            <person name="Aves S.J."/>
            <person name="Beiko R.G."/>
            <person name="Coutinho P."/>
            <person name="Dacks J.B."/>
            <person name="Durnford D.G."/>
            <person name="Fast N.M."/>
            <person name="Green B.R."/>
            <person name="Grisdale C."/>
            <person name="Hempe F."/>
            <person name="Henrissat B."/>
            <person name="Hoppner M.P."/>
            <person name="Ishida K.-I."/>
            <person name="Kim E."/>
            <person name="Koreny L."/>
            <person name="Kroth P.G."/>
            <person name="Liu Y."/>
            <person name="Malik S.-B."/>
            <person name="Maier U.G."/>
            <person name="McRose D."/>
            <person name="Mock T."/>
            <person name="Neilson J.A."/>
            <person name="Onodera N.T."/>
            <person name="Poole A.M."/>
            <person name="Pritham E.J."/>
            <person name="Richards T.A."/>
            <person name="Rocap G."/>
            <person name="Roy S.W."/>
            <person name="Sarai C."/>
            <person name="Schaack S."/>
            <person name="Shirato S."/>
            <person name="Slamovits C.H."/>
            <person name="Spencer D.F."/>
            <person name="Suzuki S."/>
            <person name="Worden A.Z."/>
            <person name="Zauner S."/>
            <person name="Barry K."/>
            <person name="Bell C."/>
            <person name="Bharti A.K."/>
            <person name="Crow J.A."/>
            <person name="Grimwood J."/>
            <person name="Kramer R."/>
            <person name="Lindquist E."/>
            <person name="Lucas S."/>
            <person name="Salamov A."/>
            <person name="McFadden G.I."/>
            <person name="Lane C.E."/>
            <person name="Keeling P.J."/>
            <person name="Gray M.W."/>
            <person name="Grigoriev I.V."/>
            <person name="Archibald J.M."/>
        </authorList>
    </citation>
    <scope>NUCLEOTIDE SEQUENCE</scope>
    <source>
        <strain evidence="4">CCMP2712</strain>
    </source>
</reference>
<dbReference type="HOGENOM" id="CLU_1698876_0_0_1"/>
<protein>
    <submittedName>
        <fullName evidence="2 3">Uncharacterized protein</fullName>
    </submittedName>
</protein>
<dbReference type="EnsemblProtists" id="EKX41313">
    <property type="protein sequence ID" value="EKX41313"/>
    <property type="gene ID" value="GUITHDRAFT_153833"/>
</dbReference>
<dbReference type="GeneID" id="17298046"/>
<accession>L1IYH7</accession>
<name>L1IYH7_GUITC</name>
<sequence length="155" mass="16877">MQARTCLWLVVSLLLCRQAAAASFDPNSPPTSDEIYLDMPWGGSPVVSSEVGAEPQAMDDPETMEYTAGTCRDPQVSPTTCSPDCMSACRSPLCSLNCLCACKNAEHRAMVIALLKERIVSSPMLAQEFVRIEEGGRHALVAQDRLRADLEQTNE</sequence>
<dbReference type="Proteomes" id="UP000011087">
    <property type="component" value="Unassembled WGS sequence"/>
</dbReference>
<organism evidence="2">
    <name type="scientific">Guillardia theta (strain CCMP2712)</name>
    <name type="common">Cryptophyte</name>
    <dbReference type="NCBI Taxonomy" id="905079"/>
    <lineage>
        <taxon>Eukaryota</taxon>
        <taxon>Cryptophyceae</taxon>
        <taxon>Pyrenomonadales</taxon>
        <taxon>Geminigeraceae</taxon>
        <taxon>Guillardia</taxon>
    </lineage>
</organism>
<dbReference type="RefSeq" id="XP_005828293.1">
    <property type="nucleotide sequence ID" value="XM_005828236.1"/>
</dbReference>
<dbReference type="KEGG" id="gtt:GUITHDRAFT_153833"/>
<evidence type="ECO:0000313" key="4">
    <source>
        <dbReference type="Proteomes" id="UP000011087"/>
    </source>
</evidence>
<gene>
    <name evidence="2" type="ORF">GUITHDRAFT_153833</name>
</gene>
<reference evidence="2 4" key="1">
    <citation type="journal article" date="2012" name="Nature">
        <title>Algal genomes reveal evolutionary mosaicism and the fate of nucleomorphs.</title>
        <authorList>
            <consortium name="DOE Joint Genome Institute"/>
            <person name="Curtis B.A."/>
            <person name="Tanifuji G."/>
            <person name="Burki F."/>
            <person name="Gruber A."/>
            <person name="Irimia M."/>
            <person name="Maruyama S."/>
            <person name="Arias M.C."/>
            <person name="Ball S.G."/>
            <person name="Gile G.H."/>
            <person name="Hirakawa Y."/>
            <person name="Hopkins J.F."/>
            <person name="Kuo A."/>
            <person name="Rensing S.A."/>
            <person name="Schmutz J."/>
            <person name="Symeonidi A."/>
            <person name="Elias M."/>
            <person name="Eveleigh R.J."/>
            <person name="Herman E.K."/>
            <person name="Klute M.J."/>
            <person name="Nakayama T."/>
            <person name="Obornik M."/>
            <person name="Reyes-Prieto A."/>
            <person name="Armbrust E.V."/>
            <person name="Aves S.J."/>
            <person name="Beiko R.G."/>
            <person name="Coutinho P."/>
            <person name="Dacks J.B."/>
            <person name="Durnford D.G."/>
            <person name="Fast N.M."/>
            <person name="Green B.R."/>
            <person name="Grisdale C.J."/>
            <person name="Hempel F."/>
            <person name="Henrissat B."/>
            <person name="Hoppner M.P."/>
            <person name="Ishida K."/>
            <person name="Kim E."/>
            <person name="Koreny L."/>
            <person name="Kroth P.G."/>
            <person name="Liu Y."/>
            <person name="Malik S.B."/>
            <person name="Maier U.G."/>
            <person name="McRose D."/>
            <person name="Mock T."/>
            <person name="Neilson J.A."/>
            <person name="Onodera N.T."/>
            <person name="Poole A.M."/>
            <person name="Pritham E.J."/>
            <person name="Richards T.A."/>
            <person name="Rocap G."/>
            <person name="Roy S.W."/>
            <person name="Sarai C."/>
            <person name="Schaack S."/>
            <person name="Shirato S."/>
            <person name="Slamovits C.H."/>
            <person name="Spencer D.F."/>
            <person name="Suzuki S."/>
            <person name="Worden A.Z."/>
            <person name="Zauner S."/>
            <person name="Barry K."/>
            <person name="Bell C."/>
            <person name="Bharti A.K."/>
            <person name="Crow J.A."/>
            <person name="Grimwood J."/>
            <person name="Kramer R."/>
            <person name="Lindquist E."/>
            <person name="Lucas S."/>
            <person name="Salamov A."/>
            <person name="McFadden G.I."/>
            <person name="Lane C.E."/>
            <person name="Keeling P.J."/>
            <person name="Gray M.W."/>
            <person name="Grigoriev I.V."/>
            <person name="Archibald J.M."/>
        </authorList>
    </citation>
    <scope>NUCLEOTIDE SEQUENCE</scope>
    <source>
        <strain evidence="2 4">CCMP2712</strain>
    </source>
</reference>
<reference evidence="3" key="3">
    <citation type="submission" date="2016-03" db="UniProtKB">
        <authorList>
            <consortium name="EnsemblProtists"/>
        </authorList>
    </citation>
    <scope>IDENTIFICATION</scope>
</reference>